<gene>
    <name evidence="6" type="ORF">D9R14_13265</name>
</gene>
<dbReference type="InterPro" id="IPR017871">
    <property type="entry name" value="ABC_transporter-like_CS"/>
</dbReference>
<sequence length="274" mass="30451">MVRTASRKMAAVANAPAPAPAGPPDVAVEHLTHVYETANGAVKALDDIDFEVPQGKFVGIVGPSGCGKSSLLLMLAGLLQPSEGRIVVREHALTAPRPADVGVVFQEASLLPWKTALENVEFPLKLRGTARAERRDRALELLELVGLADFRDRLPHELSGGMRQRVSIARGFSQDPKILLMDEPFAALDEQTRLTLGDELLKIWTRHQKTVIFVTHSLTEAVYLCDEVLVMSHRPGRIIDRVTIPLERPRTYEMMATETFGHLRERIWRSIRTT</sequence>
<evidence type="ECO:0000256" key="4">
    <source>
        <dbReference type="ARBA" id="ARBA00022840"/>
    </source>
</evidence>
<protein>
    <submittedName>
        <fullName evidence="6">ABC transporter ATP-binding protein</fullName>
    </submittedName>
</protein>
<dbReference type="InterPro" id="IPR027417">
    <property type="entry name" value="P-loop_NTPase"/>
</dbReference>
<dbReference type="InterPro" id="IPR003439">
    <property type="entry name" value="ABC_transporter-like_ATP-bd"/>
</dbReference>
<comment type="caution">
    <text evidence="6">The sequence shown here is derived from an EMBL/GenBank/DDBJ whole genome shotgun (WGS) entry which is preliminary data.</text>
</comment>
<proteinExistence type="inferred from homology"/>
<evidence type="ECO:0000256" key="2">
    <source>
        <dbReference type="ARBA" id="ARBA00022448"/>
    </source>
</evidence>
<dbReference type="OrthoDB" id="9807242at2"/>
<evidence type="ECO:0000313" key="7">
    <source>
        <dbReference type="Proteomes" id="UP000269692"/>
    </source>
</evidence>
<evidence type="ECO:0000256" key="3">
    <source>
        <dbReference type="ARBA" id="ARBA00022741"/>
    </source>
</evidence>
<dbReference type="PANTHER" id="PTHR42788">
    <property type="entry name" value="TAURINE IMPORT ATP-BINDING PROTEIN-RELATED"/>
    <property type="match status" value="1"/>
</dbReference>
<keyword evidence="2" id="KW-0813">Transport</keyword>
<dbReference type="SUPFAM" id="SSF52540">
    <property type="entry name" value="P-loop containing nucleoside triphosphate hydrolases"/>
    <property type="match status" value="1"/>
</dbReference>
<dbReference type="InterPro" id="IPR003593">
    <property type="entry name" value="AAA+_ATPase"/>
</dbReference>
<keyword evidence="7" id="KW-1185">Reference proteome</keyword>
<evidence type="ECO:0000313" key="6">
    <source>
        <dbReference type="EMBL" id="RLP77633.1"/>
    </source>
</evidence>
<dbReference type="SMART" id="SM00382">
    <property type="entry name" value="AAA"/>
    <property type="match status" value="1"/>
</dbReference>
<dbReference type="GO" id="GO:0016887">
    <property type="term" value="F:ATP hydrolysis activity"/>
    <property type="evidence" value="ECO:0007669"/>
    <property type="project" value="InterPro"/>
</dbReference>
<feature type="domain" description="ABC transporter" evidence="5">
    <location>
        <begin position="29"/>
        <end position="258"/>
    </location>
</feature>
<evidence type="ECO:0000256" key="1">
    <source>
        <dbReference type="ARBA" id="ARBA00005417"/>
    </source>
</evidence>
<dbReference type="InterPro" id="IPR050166">
    <property type="entry name" value="ABC_transporter_ATP-bind"/>
</dbReference>
<keyword evidence="3" id="KW-0547">Nucleotide-binding</keyword>
<organism evidence="6 7">
    <name type="scientific">Xanthobacter tagetidis</name>
    <dbReference type="NCBI Taxonomy" id="60216"/>
    <lineage>
        <taxon>Bacteria</taxon>
        <taxon>Pseudomonadati</taxon>
        <taxon>Pseudomonadota</taxon>
        <taxon>Alphaproteobacteria</taxon>
        <taxon>Hyphomicrobiales</taxon>
        <taxon>Xanthobacteraceae</taxon>
        <taxon>Xanthobacter</taxon>
    </lineage>
</organism>
<comment type="similarity">
    <text evidence="1">Belongs to the ABC transporter superfamily.</text>
</comment>
<dbReference type="Gene3D" id="3.40.50.300">
    <property type="entry name" value="P-loop containing nucleotide triphosphate hydrolases"/>
    <property type="match status" value="1"/>
</dbReference>
<dbReference type="PANTHER" id="PTHR42788:SF13">
    <property type="entry name" value="ALIPHATIC SULFONATES IMPORT ATP-BINDING PROTEIN SSUB"/>
    <property type="match status" value="1"/>
</dbReference>
<dbReference type="CDD" id="cd03293">
    <property type="entry name" value="ABC_NrtD_SsuB_transporters"/>
    <property type="match status" value="1"/>
</dbReference>
<evidence type="ECO:0000259" key="5">
    <source>
        <dbReference type="PROSITE" id="PS50893"/>
    </source>
</evidence>
<name>A0A3L7ABB8_9HYPH</name>
<keyword evidence="4 6" id="KW-0067">ATP-binding</keyword>
<accession>A0A3L7ABB8</accession>
<dbReference type="EMBL" id="RCTF01000010">
    <property type="protein sequence ID" value="RLP77633.1"/>
    <property type="molecule type" value="Genomic_DNA"/>
</dbReference>
<dbReference type="PROSITE" id="PS00211">
    <property type="entry name" value="ABC_TRANSPORTER_1"/>
    <property type="match status" value="1"/>
</dbReference>
<reference evidence="6 7" key="1">
    <citation type="submission" date="2018-10" db="EMBL/GenBank/DDBJ databases">
        <title>Xanthobacter tagetidis genome sequencing and assembly.</title>
        <authorList>
            <person name="Maclea K.S."/>
            <person name="Goen A.E."/>
            <person name="Fatima S.A."/>
        </authorList>
    </citation>
    <scope>NUCLEOTIDE SEQUENCE [LARGE SCALE GENOMIC DNA]</scope>
    <source>
        <strain evidence="6 7">ATCC 700314</strain>
    </source>
</reference>
<dbReference type="PROSITE" id="PS50893">
    <property type="entry name" value="ABC_TRANSPORTER_2"/>
    <property type="match status" value="1"/>
</dbReference>
<dbReference type="Pfam" id="PF00005">
    <property type="entry name" value="ABC_tran"/>
    <property type="match status" value="1"/>
</dbReference>
<dbReference type="GO" id="GO:0005524">
    <property type="term" value="F:ATP binding"/>
    <property type="evidence" value="ECO:0007669"/>
    <property type="project" value="UniProtKB-KW"/>
</dbReference>
<dbReference type="Proteomes" id="UP000269692">
    <property type="component" value="Unassembled WGS sequence"/>
</dbReference>
<dbReference type="AlphaFoldDB" id="A0A3L7ABB8"/>